<dbReference type="Proteomes" id="UP001151760">
    <property type="component" value="Unassembled WGS sequence"/>
</dbReference>
<evidence type="ECO:0000313" key="2">
    <source>
        <dbReference type="Proteomes" id="UP001151760"/>
    </source>
</evidence>
<reference evidence="1" key="1">
    <citation type="journal article" date="2022" name="Int. J. Mol. Sci.">
        <title>Draft Genome of Tanacetum Coccineum: Genomic Comparison of Closely Related Tanacetum-Family Plants.</title>
        <authorList>
            <person name="Yamashiro T."/>
            <person name="Shiraishi A."/>
            <person name="Nakayama K."/>
            <person name="Satake H."/>
        </authorList>
    </citation>
    <scope>NUCLEOTIDE SEQUENCE</scope>
</reference>
<evidence type="ECO:0000313" key="1">
    <source>
        <dbReference type="EMBL" id="GJS64412.1"/>
    </source>
</evidence>
<dbReference type="EMBL" id="BQNB010009503">
    <property type="protein sequence ID" value="GJS64412.1"/>
    <property type="molecule type" value="Genomic_DNA"/>
</dbReference>
<protein>
    <submittedName>
        <fullName evidence="1">Uncharacterized protein</fullName>
    </submittedName>
</protein>
<gene>
    <name evidence="1" type="ORF">Tco_0678976</name>
</gene>
<accession>A0ABQ4XGP9</accession>
<keyword evidence="2" id="KW-1185">Reference proteome</keyword>
<proteinExistence type="predicted"/>
<comment type="caution">
    <text evidence="1">The sequence shown here is derived from an EMBL/GenBank/DDBJ whole genome shotgun (WGS) entry which is preliminary data.</text>
</comment>
<organism evidence="1 2">
    <name type="scientific">Tanacetum coccineum</name>
    <dbReference type="NCBI Taxonomy" id="301880"/>
    <lineage>
        <taxon>Eukaryota</taxon>
        <taxon>Viridiplantae</taxon>
        <taxon>Streptophyta</taxon>
        <taxon>Embryophyta</taxon>
        <taxon>Tracheophyta</taxon>
        <taxon>Spermatophyta</taxon>
        <taxon>Magnoliopsida</taxon>
        <taxon>eudicotyledons</taxon>
        <taxon>Gunneridae</taxon>
        <taxon>Pentapetalae</taxon>
        <taxon>asterids</taxon>
        <taxon>campanulids</taxon>
        <taxon>Asterales</taxon>
        <taxon>Asteraceae</taxon>
        <taxon>Asteroideae</taxon>
        <taxon>Anthemideae</taxon>
        <taxon>Anthemidinae</taxon>
        <taxon>Tanacetum</taxon>
    </lineage>
</organism>
<reference evidence="1" key="2">
    <citation type="submission" date="2022-01" db="EMBL/GenBank/DDBJ databases">
        <authorList>
            <person name="Yamashiro T."/>
            <person name="Shiraishi A."/>
            <person name="Satake H."/>
            <person name="Nakayama K."/>
        </authorList>
    </citation>
    <scope>NUCLEOTIDE SEQUENCE</scope>
</reference>
<name>A0ABQ4XGP9_9ASTR</name>
<sequence length="204" mass="23908">MKACNDGDRIHGLDEQENIKQWECDRDDKRQNEKGKEILFPDLLLIKYINNKIDDMVRARRYIEWCGDNNIPLDYGGTSVPHHALAPERILNPSNQENPTLNNKSYFTNSSPVNKKKLQPRDYSFEECFDMEADFAGIRNDPYSRSLEEYTAVFDNEIEQLATEYELRIGKKGYILDDIWEKCKQFHGGTPYLWHDRGHGEAEK</sequence>